<dbReference type="EMBL" id="BAAAYX010000002">
    <property type="protein sequence ID" value="GAA3695767.1"/>
    <property type="molecule type" value="Genomic_DNA"/>
</dbReference>
<proteinExistence type="predicted"/>
<dbReference type="InterPro" id="IPR007742">
    <property type="entry name" value="NosD_dom"/>
</dbReference>
<dbReference type="Pfam" id="PF05048">
    <property type="entry name" value="NosD"/>
    <property type="match status" value="1"/>
</dbReference>
<dbReference type="SMART" id="SM00710">
    <property type="entry name" value="PbH1"/>
    <property type="match status" value="6"/>
</dbReference>
<dbReference type="RefSeq" id="WP_344811116.1">
    <property type="nucleotide sequence ID" value="NZ_BAAAYX010000002.1"/>
</dbReference>
<dbReference type="SUPFAM" id="SSF51126">
    <property type="entry name" value="Pectin lyase-like"/>
    <property type="match status" value="1"/>
</dbReference>
<protein>
    <recommendedName>
        <fullName evidence="2">Periplasmic copper-binding protein NosD beta helix domain-containing protein</fullName>
    </recommendedName>
</protein>
<name>A0ABP7CXL9_9ACTN</name>
<evidence type="ECO:0000256" key="1">
    <source>
        <dbReference type="SAM" id="SignalP"/>
    </source>
</evidence>
<gene>
    <name evidence="3" type="ORF">GCM10022204_09510</name>
</gene>
<evidence type="ECO:0000313" key="3">
    <source>
        <dbReference type="EMBL" id="GAA3695767.1"/>
    </source>
</evidence>
<dbReference type="InterPro" id="IPR006626">
    <property type="entry name" value="PbH1"/>
</dbReference>
<feature type="signal peptide" evidence="1">
    <location>
        <begin position="1"/>
        <end position="37"/>
    </location>
</feature>
<feature type="domain" description="Periplasmic copper-binding protein NosD beta helix" evidence="2">
    <location>
        <begin position="94"/>
        <end position="269"/>
    </location>
</feature>
<keyword evidence="1" id="KW-0732">Signal</keyword>
<dbReference type="InterPro" id="IPR012334">
    <property type="entry name" value="Pectin_lyas_fold"/>
</dbReference>
<sequence length="307" mass="32080">MPTTTTPQKRQRTGHGAAAAGIVTALLAIAPSGTALATPTVSDVQLTCGSVITENVRLTRDLVGCPGNGLIVGANDVDIDLNGHLVSGVGPFVSLSGIDIDAYENVRIRNGRISDFSRGVLGYDADAARVERVTITRTLEGVNFEESTAVKVTGNRLVGNREGMVLRRTEKVTVAGNLAVNNDTTGITDIDSRENLHTRNHVAGNTFDGIALESAVNTVVIDNVVRRNGIDGIDAVAGSGVRYVGNRVSHNDENGINDSGDGTVWRRNSANHNGAVGLRADGPGHIDAGGNQARGNGEQDCLGIRCR</sequence>
<accession>A0ABP7CXL9</accession>
<evidence type="ECO:0000313" key="4">
    <source>
        <dbReference type="Proteomes" id="UP001500051"/>
    </source>
</evidence>
<evidence type="ECO:0000259" key="2">
    <source>
        <dbReference type="Pfam" id="PF05048"/>
    </source>
</evidence>
<dbReference type="Proteomes" id="UP001500051">
    <property type="component" value="Unassembled WGS sequence"/>
</dbReference>
<reference evidence="4" key="1">
    <citation type="journal article" date="2019" name="Int. J. Syst. Evol. Microbiol.">
        <title>The Global Catalogue of Microorganisms (GCM) 10K type strain sequencing project: providing services to taxonomists for standard genome sequencing and annotation.</title>
        <authorList>
            <consortium name="The Broad Institute Genomics Platform"/>
            <consortium name="The Broad Institute Genome Sequencing Center for Infectious Disease"/>
            <person name="Wu L."/>
            <person name="Ma J."/>
        </authorList>
    </citation>
    <scope>NUCLEOTIDE SEQUENCE [LARGE SCALE GENOMIC DNA]</scope>
    <source>
        <strain evidence="4">JCM 16548</strain>
    </source>
</reference>
<dbReference type="Gene3D" id="2.160.20.10">
    <property type="entry name" value="Single-stranded right-handed beta-helix, Pectin lyase-like"/>
    <property type="match status" value="1"/>
</dbReference>
<comment type="caution">
    <text evidence="3">The sequence shown here is derived from an EMBL/GenBank/DDBJ whole genome shotgun (WGS) entry which is preliminary data.</text>
</comment>
<feature type="chain" id="PRO_5046416429" description="Periplasmic copper-binding protein NosD beta helix domain-containing protein" evidence="1">
    <location>
        <begin position="38"/>
        <end position="307"/>
    </location>
</feature>
<dbReference type="InterPro" id="IPR011050">
    <property type="entry name" value="Pectin_lyase_fold/virulence"/>
</dbReference>
<organism evidence="3 4">
    <name type="scientific">Microlunatus aurantiacus</name>
    <dbReference type="NCBI Taxonomy" id="446786"/>
    <lineage>
        <taxon>Bacteria</taxon>
        <taxon>Bacillati</taxon>
        <taxon>Actinomycetota</taxon>
        <taxon>Actinomycetes</taxon>
        <taxon>Propionibacteriales</taxon>
        <taxon>Propionibacteriaceae</taxon>
        <taxon>Microlunatus</taxon>
    </lineage>
</organism>
<keyword evidence="4" id="KW-1185">Reference proteome</keyword>